<evidence type="ECO:0000313" key="1">
    <source>
        <dbReference type="EMBL" id="CAB4953978.1"/>
    </source>
</evidence>
<organism evidence="1">
    <name type="scientific">freshwater metagenome</name>
    <dbReference type="NCBI Taxonomy" id="449393"/>
    <lineage>
        <taxon>unclassified sequences</taxon>
        <taxon>metagenomes</taxon>
        <taxon>ecological metagenomes</taxon>
    </lineage>
</organism>
<sequence length="59" mass="6535">MQGRTCRGESEYARARASSWWGLQLEEELDPPATGTPIALQIRVPLDEVSSGMCSVRLE</sequence>
<reference evidence="1" key="1">
    <citation type="submission" date="2020-05" db="EMBL/GenBank/DDBJ databases">
        <authorList>
            <person name="Chiriac C."/>
            <person name="Salcher M."/>
            <person name="Ghai R."/>
            <person name="Kavagutti S V."/>
        </authorList>
    </citation>
    <scope>NUCLEOTIDE SEQUENCE</scope>
</reference>
<dbReference type="EMBL" id="CAFBNE010000053">
    <property type="protein sequence ID" value="CAB4953978.1"/>
    <property type="molecule type" value="Genomic_DNA"/>
</dbReference>
<gene>
    <name evidence="1" type="ORF">UFOPK3772_01735</name>
</gene>
<dbReference type="AlphaFoldDB" id="A0A6J7KCV0"/>
<name>A0A6J7KCV0_9ZZZZ</name>
<protein>
    <submittedName>
        <fullName evidence="1">Unannotated protein</fullName>
    </submittedName>
</protein>
<accession>A0A6J7KCV0</accession>
<proteinExistence type="predicted"/>